<sequence length="385" mass="41902">MRVLAKRRRLRAWLIGRSARGADRLFRRKPAHHAPGPGSIQRILVVKPCCLGDVLMATPALRALSHRYPRAEIDVLTTEWSAVALQGNPHIARILRYPDRPKFARIASLAQRLRREKFDIGISLDRSPVANALLALSGIPERAGIDNKGRGVGLTRRVVPQPRQHETELYLTVLATLDVPSQGVEPEYFPSEASRRRVQEFLPRSDGPLVVIHPGGAINPGSVMISKRWPATSFGELASLLGHQLGASVILVGSASDRPVVETTKDFADVPLLDLCDKLSFQELAAVCAEADLYIGNDSGISHLACAVGTPTVTIFGPTSPYLYRPLGPRAIVCAPEASDELIESVDLRGGLTYERRLDISRIPTRQVLQACLQVLERGTGGGQG</sequence>
<dbReference type="Proteomes" id="UP000004221">
    <property type="component" value="Unassembled WGS sequence"/>
</dbReference>
<dbReference type="InterPro" id="IPR002201">
    <property type="entry name" value="Glyco_trans_9"/>
</dbReference>
<dbReference type="GO" id="GO:0009244">
    <property type="term" value="P:lipopolysaccharide core region biosynthetic process"/>
    <property type="evidence" value="ECO:0007669"/>
    <property type="project" value="TreeGrafter"/>
</dbReference>
<evidence type="ECO:0000256" key="2">
    <source>
        <dbReference type="ARBA" id="ARBA00022679"/>
    </source>
</evidence>
<comment type="caution">
    <text evidence="3">The sequence shown here is derived from an EMBL/GenBank/DDBJ whole genome shotgun (WGS) entry which is preliminary data.</text>
</comment>
<dbReference type="PANTHER" id="PTHR30160:SF1">
    <property type="entry name" value="LIPOPOLYSACCHARIDE 1,2-N-ACETYLGLUCOSAMINETRANSFERASE-RELATED"/>
    <property type="match status" value="1"/>
</dbReference>
<reference evidence="3 4" key="1">
    <citation type="journal article" date="2012" name="ISME J.">
        <title>Nitrification expanded: discovery, physiology and genomics of a nitrite-oxidizing bacterium from the phylum Chloroflexi.</title>
        <authorList>
            <person name="Sorokin D.Y."/>
            <person name="Lucker S."/>
            <person name="Vejmelkova D."/>
            <person name="Kostrikina N.A."/>
            <person name="Kleerebezem R."/>
            <person name="Rijpstra W.I."/>
            <person name="Damste J.S."/>
            <person name="Le Paslier D."/>
            <person name="Muyzer G."/>
            <person name="Wagner M."/>
            <person name="van Loosdrecht M.C."/>
            <person name="Daims H."/>
        </authorList>
    </citation>
    <scope>NUCLEOTIDE SEQUENCE [LARGE SCALE GENOMIC DNA]</scope>
    <source>
        <strain evidence="4">none</strain>
    </source>
</reference>
<keyword evidence="4" id="KW-1185">Reference proteome</keyword>
<accession>I4EN01</accession>
<dbReference type="CDD" id="cd03789">
    <property type="entry name" value="GT9_LPS_heptosyltransferase"/>
    <property type="match status" value="1"/>
</dbReference>
<keyword evidence="2 3" id="KW-0808">Transferase</keyword>
<evidence type="ECO:0000313" key="4">
    <source>
        <dbReference type="Proteomes" id="UP000004221"/>
    </source>
</evidence>
<dbReference type="AlphaFoldDB" id="I4EN01"/>
<name>I4EN01_9BACT</name>
<dbReference type="Pfam" id="PF01075">
    <property type="entry name" value="Glyco_transf_9"/>
    <property type="match status" value="1"/>
</dbReference>
<proteinExistence type="predicted"/>
<organism evidence="3 4">
    <name type="scientific">Nitrolancea hollandica Lb</name>
    <dbReference type="NCBI Taxonomy" id="1129897"/>
    <lineage>
        <taxon>Bacteria</taxon>
        <taxon>Pseudomonadati</taxon>
        <taxon>Thermomicrobiota</taxon>
        <taxon>Thermomicrobia</taxon>
        <taxon>Sphaerobacterales</taxon>
        <taxon>Sphaerobacterineae</taxon>
        <taxon>Sphaerobacteraceae</taxon>
        <taxon>Nitrolancea</taxon>
    </lineage>
</organism>
<protein>
    <submittedName>
        <fullName evidence="3">Lipopolysaccharide heptosyltransferase II</fullName>
    </submittedName>
</protein>
<dbReference type="InterPro" id="IPR051199">
    <property type="entry name" value="LPS_LOS_Heptosyltrfase"/>
</dbReference>
<dbReference type="SUPFAM" id="SSF53756">
    <property type="entry name" value="UDP-Glycosyltransferase/glycogen phosphorylase"/>
    <property type="match status" value="1"/>
</dbReference>
<gene>
    <name evidence="3" type="ORF">NITHO_700007</name>
</gene>
<dbReference type="Gene3D" id="3.40.50.2000">
    <property type="entry name" value="Glycogen Phosphorylase B"/>
    <property type="match status" value="2"/>
</dbReference>
<keyword evidence="1" id="KW-0328">Glycosyltransferase</keyword>
<dbReference type="PANTHER" id="PTHR30160">
    <property type="entry name" value="TETRAACYLDISACCHARIDE 4'-KINASE-RELATED"/>
    <property type="match status" value="1"/>
</dbReference>
<dbReference type="GO" id="GO:0005829">
    <property type="term" value="C:cytosol"/>
    <property type="evidence" value="ECO:0007669"/>
    <property type="project" value="TreeGrafter"/>
</dbReference>
<evidence type="ECO:0000313" key="3">
    <source>
        <dbReference type="EMBL" id="CCF86064.1"/>
    </source>
</evidence>
<evidence type="ECO:0000256" key="1">
    <source>
        <dbReference type="ARBA" id="ARBA00022676"/>
    </source>
</evidence>
<dbReference type="GO" id="GO:0008713">
    <property type="term" value="F:ADP-heptose-lipopolysaccharide heptosyltransferase activity"/>
    <property type="evidence" value="ECO:0007669"/>
    <property type="project" value="TreeGrafter"/>
</dbReference>
<dbReference type="OrthoDB" id="9768048at2"/>
<dbReference type="RefSeq" id="WP_008481620.1">
    <property type="nucleotide sequence ID" value="NZ_CAGS01000668.1"/>
</dbReference>
<dbReference type="EMBL" id="CAGS01000668">
    <property type="protein sequence ID" value="CCF86064.1"/>
    <property type="molecule type" value="Genomic_DNA"/>
</dbReference>